<organism evidence="1">
    <name type="scientific">marine sediment metagenome</name>
    <dbReference type="NCBI Taxonomy" id="412755"/>
    <lineage>
        <taxon>unclassified sequences</taxon>
        <taxon>metagenomes</taxon>
        <taxon>ecological metagenomes</taxon>
    </lineage>
</organism>
<accession>X1P3G3</accession>
<reference evidence="1" key="1">
    <citation type="journal article" date="2014" name="Front. Microbiol.">
        <title>High frequency of phylogenetically diverse reductive dehalogenase-homologous genes in deep subseafloor sedimentary metagenomes.</title>
        <authorList>
            <person name="Kawai M."/>
            <person name="Futagami T."/>
            <person name="Toyoda A."/>
            <person name="Takaki Y."/>
            <person name="Nishi S."/>
            <person name="Hori S."/>
            <person name="Arai W."/>
            <person name="Tsubouchi T."/>
            <person name="Morono Y."/>
            <person name="Uchiyama I."/>
            <person name="Ito T."/>
            <person name="Fujiyama A."/>
            <person name="Inagaki F."/>
            <person name="Takami H."/>
        </authorList>
    </citation>
    <scope>NUCLEOTIDE SEQUENCE</scope>
    <source>
        <strain evidence="1">Expedition CK06-06</strain>
    </source>
</reference>
<name>X1P3G3_9ZZZZ</name>
<evidence type="ECO:0000313" key="1">
    <source>
        <dbReference type="EMBL" id="GAI50408.1"/>
    </source>
</evidence>
<comment type="caution">
    <text evidence="1">The sequence shown here is derived from an EMBL/GenBank/DDBJ whole genome shotgun (WGS) entry which is preliminary data.</text>
</comment>
<dbReference type="EMBL" id="BARV01037400">
    <property type="protein sequence ID" value="GAI50408.1"/>
    <property type="molecule type" value="Genomic_DNA"/>
</dbReference>
<sequence length="80" mass="9640">MAKEKSKWKPKKKWITVVEINPKTGERKYTYQLPKSAEEEKQWEEAYNQKMLETVEEVLSRADEKENIKKEKGRNKNIKN</sequence>
<dbReference type="AlphaFoldDB" id="X1P3G3"/>
<proteinExistence type="predicted"/>
<gene>
    <name evidence="1" type="ORF">S06H3_57863</name>
</gene>
<protein>
    <submittedName>
        <fullName evidence="1">Uncharacterized protein</fullName>
    </submittedName>
</protein>